<feature type="transmembrane region" description="Helical" evidence="1">
    <location>
        <begin position="49"/>
        <end position="70"/>
    </location>
</feature>
<evidence type="ECO:0000256" key="1">
    <source>
        <dbReference type="SAM" id="Phobius"/>
    </source>
</evidence>
<accession>I3XUW3</accession>
<dbReference type="Pfam" id="PF00990">
    <property type="entry name" value="GGDEF"/>
    <property type="match status" value="1"/>
</dbReference>
<feature type="transmembrane region" description="Helical" evidence="1">
    <location>
        <begin position="9"/>
        <end position="29"/>
    </location>
</feature>
<dbReference type="SMART" id="SM00267">
    <property type="entry name" value="GGDEF"/>
    <property type="match status" value="1"/>
</dbReference>
<dbReference type="InterPro" id="IPR043128">
    <property type="entry name" value="Rev_trsase/Diguanyl_cyclase"/>
</dbReference>
<gene>
    <name evidence="3" type="ordered locus">Sulba_0419</name>
</gene>
<dbReference type="HOGENOM" id="CLU_652000_0_0_7"/>
<dbReference type="STRING" id="760154.Sulba_0419"/>
<dbReference type="eggNOG" id="COG3706">
    <property type="taxonomic scope" value="Bacteria"/>
</dbReference>
<sequence length="421" mass="48573">MQIKLNKTFYFFLAFFIAFLYWVLDAFAISRLHQSSWIEELFFQTPHSVPLLKCLIAVVLFLTTLVPLFIKPKASKTSLLEFGALEKLSTLLFASLATKFNILKTQESFEKLLHLEASIVLLYTQDHISLYNENLFIKTSFHSKDIFPFRANTYEKSDVEAMVVRCFTEKTPLTQEKIFFNDTPMSIFHFLLQEEETKKTIGALMLVSKDASFIQRHTSLIKKYLPMLTFALLLSLKKEQLEKQLTDYAEESKSRDEHLNLLNYESINEHLFYEFKRHKRYKTELTLMLLEINMFENLSKVFPEEAIVTLKKEFVHVIHKSIRDVDILGKWSHNRFAIVLPNNTFKAGVGLANKLQKIIETAKFLPIGKISCSYGITSLSPKDTLGSFKARAENALTKANLHGGNAIEVSLQNNELDNNTL</sequence>
<dbReference type="PATRIC" id="fig|760154.4.peg.416"/>
<keyword evidence="4" id="KW-1185">Reference proteome</keyword>
<dbReference type="Proteomes" id="UP000006176">
    <property type="component" value="Chromosome"/>
</dbReference>
<dbReference type="AlphaFoldDB" id="I3XUW3"/>
<keyword evidence="1" id="KW-0472">Membrane</keyword>
<feature type="domain" description="GGDEF" evidence="2">
    <location>
        <begin position="283"/>
        <end position="412"/>
    </location>
</feature>
<dbReference type="SUPFAM" id="SSF55073">
    <property type="entry name" value="Nucleotide cyclase"/>
    <property type="match status" value="1"/>
</dbReference>
<dbReference type="InterPro" id="IPR000160">
    <property type="entry name" value="GGDEF_dom"/>
</dbReference>
<reference evidence="3 4" key="1">
    <citation type="submission" date="2012-06" db="EMBL/GenBank/DDBJ databases">
        <title>Complete sequence of Sulfurospirillum barnesii SES-3.</title>
        <authorList>
            <consortium name="US DOE Joint Genome Institute"/>
            <person name="Lucas S."/>
            <person name="Han J."/>
            <person name="Lapidus A."/>
            <person name="Cheng J.-F."/>
            <person name="Goodwin L."/>
            <person name="Pitluck S."/>
            <person name="Peters L."/>
            <person name="Ovchinnikova G."/>
            <person name="Lu M."/>
            <person name="Detter J.C."/>
            <person name="Han C."/>
            <person name="Tapia R."/>
            <person name="Land M."/>
            <person name="Hauser L."/>
            <person name="Kyrpides N."/>
            <person name="Ivanova N."/>
            <person name="Pagani I."/>
            <person name="Stolz J."/>
            <person name="Arkin A."/>
            <person name="Dehal P."/>
            <person name="Oremland R."/>
            <person name="Saltikov C."/>
            <person name="Basu P."/>
            <person name="Hollibaugh J."/>
            <person name="Newman D."/>
            <person name="Stolyar S."/>
            <person name="Hazen T."/>
            <person name="Woyke T."/>
        </authorList>
    </citation>
    <scope>NUCLEOTIDE SEQUENCE [LARGE SCALE GENOMIC DNA]</scope>
    <source>
        <strain evidence="4">ATCC 700032 / DSM 10660 / SES-3</strain>
    </source>
</reference>
<dbReference type="EMBL" id="CP003333">
    <property type="protein sequence ID" value="AFL67737.1"/>
    <property type="molecule type" value="Genomic_DNA"/>
</dbReference>
<name>I3XUW3_SULBS</name>
<organism evidence="3 4">
    <name type="scientific">Sulfurospirillum barnesii (strain ATCC 700032 / DSM 10660 / SES-3)</name>
    <dbReference type="NCBI Taxonomy" id="760154"/>
    <lineage>
        <taxon>Bacteria</taxon>
        <taxon>Pseudomonadati</taxon>
        <taxon>Campylobacterota</taxon>
        <taxon>Epsilonproteobacteria</taxon>
        <taxon>Campylobacterales</taxon>
        <taxon>Sulfurospirillaceae</taxon>
        <taxon>Sulfurospirillum</taxon>
    </lineage>
</organism>
<keyword evidence="1" id="KW-1133">Transmembrane helix</keyword>
<dbReference type="InterPro" id="IPR029787">
    <property type="entry name" value="Nucleotide_cyclase"/>
</dbReference>
<dbReference type="Gene3D" id="3.30.70.270">
    <property type="match status" value="1"/>
</dbReference>
<dbReference type="PROSITE" id="PS50887">
    <property type="entry name" value="GGDEF"/>
    <property type="match status" value="1"/>
</dbReference>
<evidence type="ECO:0000313" key="3">
    <source>
        <dbReference type="EMBL" id="AFL67737.1"/>
    </source>
</evidence>
<dbReference type="RefSeq" id="WP_014768617.1">
    <property type="nucleotide sequence ID" value="NC_018002.1"/>
</dbReference>
<keyword evidence="1" id="KW-0812">Transmembrane</keyword>
<dbReference type="NCBIfam" id="TIGR00254">
    <property type="entry name" value="GGDEF"/>
    <property type="match status" value="1"/>
</dbReference>
<proteinExistence type="predicted"/>
<dbReference type="KEGG" id="sba:Sulba_0419"/>
<evidence type="ECO:0000313" key="4">
    <source>
        <dbReference type="Proteomes" id="UP000006176"/>
    </source>
</evidence>
<evidence type="ECO:0000259" key="2">
    <source>
        <dbReference type="PROSITE" id="PS50887"/>
    </source>
</evidence>
<protein>
    <submittedName>
        <fullName evidence="3">Diguanylate cyclase (GGDEF) domain-containing protein</fullName>
    </submittedName>
</protein>